<feature type="region of interest" description="Disordered" evidence="1">
    <location>
        <begin position="303"/>
        <end position="358"/>
    </location>
</feature>
<reference evidence="2 3" key="1">
    <citation type="submission" date="2014-04" db="EMBL/GenBank/DDBJ databases">
        <authorList>
            <consortium name="DOE Joint Genome Institute"/>
            <person name="Kuo A."/>
            <person name="Kohler A."/>
            <person name="Nagy L.G."/>
            <person name="Floudas D."/>
            <person name="Copeland A."/>
            <person name="Barry K.W."/>
            <person name="Cichocki N."/>
            <person name="Veneault-Fourrey C."/>
            <person name="LaButti K."/>
            <person name="Lindquist E.A."/>
            <person name="Lipzen A."/>
            <person name="Lundell T."/>
            <person name="Morin E."/>
            <person name="Murat C."/>
            <person name="Sun H."/>
            <person name="Tunlid A."/>
            <person name="Henrissat B."/>
            <person name="Grigoriev I.V."/>
            <person name="Hibbett D.S."/>
            <person name="Martin F."/>
            <person name="Nordberg H.P."/>
            <person name="Cantor M.N."/>
            <person name="Hua S.X."/>
        </authorList>
    </citation>
    <scope>NUCLEOTIDE SEQUENCE [LARGE SCALE GENOMIC DNA]</scope>
    <source>
        <strain evidence="2 3">Foug A</strain>
    </source>
</reference>
<evidence type="ECO:0000256" key="1">
    <source>
        <dbReference type="SAM" id="MobiDB-lite"/>
    </source>
</evidence>
<proteinExistence type="predicted"/>
<sequence>MWVGYVLLFFPGTKEHTTGGARSLNKLPFGGFRRTSSVTVIAPPGSAPVPLVHDGSYLEALNLKLSEAVSKALAQPSGPANPGELVGGKRPIPTGRGRALGLVIASELKATRDNSHLYKAALRSLHKPLSVLLSNLSAMLLPLLSSPAFLLLSSPTIQVPNPNATQLHALAVTDFAGELLTSFDEFGLGLDKDMRGDSLKPIREGLVSLIARVINPLISGIKSSLVPLIDALQSPVAVTVSKTGTKIGPALHPSITALQGLMPIYAKALSRYTVSLPSQAALAMFLISVLWRALVALSHRSYVSPSPVSPPGSPRALPSLLKRQPASSASTPPVTPPPGRFVLKLPPSRPPSPPTTAVTPMAAADAKVLYELMLLLPRPLVQDEATNVAREAVDEAFEDLRILMALLEAADNPFFALNKTLEEVSTEVDSLTGELPVLVALPVLLRGQFSGERPSVASSTVASLANVAEEEYRKGCLSGFGPADECGNAIGLKVLDALRKQQDSGLGDELLVKWLEAHIEPTTH</sequence>
<dbReference type="STRING" id="1036808.A0A0C3EMX6"/>
<evidence type="ECO:0000313" key="3">
    <source>
        <dbReference type="Proteomes" id="UP000053989"/>
    </source>
</evidence>
<dbReference type="HOGENOM" id="CLU_039203_0_0_1"/>
<name>A0A0C3EMX6_9AGAM</name>
<evidence type="ECO:0000313" key="2">
    <source>
        <dbReference type="EMBL" id="KIM69181.1"/>
    </source>
</evidence>
<dbReference type="AlphaFoldDB" id="A0A0C3EMX6"/>
<dbReference type="Proteomes" id="UP000053989">
    <property type="component" value="Unassembled WGS sequence"/>
</dbReference>
<protein>
    <submittedName>
        <fullName evidence="2">Uncharacterized protein</fullName>
    </submittedName>
</protein>
<gene>
    <name evidence="2" type="ORF">SCLCIDRAFT_13293</name>
</gene>
<dbReference type="EMBL" id="KN822007">
    <property type="protein sequence ID" value="KIM69181.1"/>
    <property type="molecule type" value="Genomic_DNA"/>
</dbReference>
<keyword evidence="3" id="KW-1185">Reference proteome</keyword>
<dbReference type="InParanoid" id="A0A0C3EMX6"/>
<organism evidence="2 3">
    <name type="scientific">Scleroderma citrinum Foug A</name>
    <dbReference type="NCBI Taxonomy" id="1036808"/>
    <lineage>
        <taxon>Eukaryota</taxon>
        <taxon>Fungi</taxon>
        <taxon>Dikarya</taxon>
        <taxon>Basidiomycota</taxon>
        <taxon>Agaricomycotina</taxon>
        <taxon>Agaricomycetes</taxon>
        <taxon>Agaricomycetidae</taxon>
        <taxon>Boletales</taxon>
        <taxon>Sclerodermatineae</taxon>
        <taxon>Sclerodermataceae</taxon>
        <taxon>Scleroderma</taxon>
    </lineage>
</organism>
<reference evidence="3" key="2">
    <citation type="submission" date="2015-01" db="EMBL/GenBank/DDBJ databases">
        <title>Evolutionary Origins and Diversification of the Mycorrhizal Mutualists.</title>
        <authorList>
            <consortium name="DOE Joint Genome Institute"/>
            <consortium name="Mycorrhizal Genomics Consortium"/>
            <person name="Kohler A."/>
            <person name="Kuo A."/>
            <person name="Nagy L.G."/>
            <person name="Floudas D."/>
            <person name="Copeland A."/>
            <person name="Barry K.W."/>
            <person name="Cichocki N."/>
            <person name="Veneault-Fourrey C."/>
            <person name="LaButti K."/>
            <person name="Lindquist E.A."/>
            <person name="Lipzen A."/>
            <person name="Lundell T."/>
            <person name="Morin E."/>
            <person name="Murat C."/>
            <person name="Riley R."/>
            <person name="Ohm R."/>
            <person name="Sun H."/>
            <person name="Tunlid A."/>
            <person name="Henrissat B."/>
            <person name="Grigoriev I.V."/>
            <person name="Hibbett D.S."/>
            <person name="Martin F."/>
        </authorList>
    </citation>
    <scope>NUCLEOTIDE SEQUENCE [LARGE SCALE GENOMIC DNA]</scope>
    <source>
        <strain evidence="3">Foug A</strain>
    </source>
</reference>
<accession>A0A0C3EMX6</accession>
<dbReference type="OrthoDB" id="1734943at2759"/>